<reference evidence="1 2" key="1">
    <citation type="submission" date="2020-08" db="EMBL/GenBank/DDBJ databases">
        <title>Genome public.</title>
        <authorList>
            <person name="Liu C."/>
            <person name="Sun Q."/>
        </authorList>
    </citation>
    <scope>NUCLEOTIDE SEQUENCE [LARGE SCALE GENOMIC DNA]</scope>
    <source>
        <strain evidence="1 2">NSJ-6</strain>
    </source>
</reference>
<proteinExistence type="predicted"/>
<sequence length="148" mass="16580">MDNVLNIEKCKICGGLVSIENSSDGLTKICTCCGYFYKKENQKSEVGGHCGDCNKEEIDSVDIKEIEYLNPCGAYKLVTFSGIGQVGTLGENVSEEEVLKRFNFTDTSRLDLNKTYINYRNTETNEFKVIFGNGNPESYDEFVGKVKH</sequence>
<keyword evidence="2" id="KW-1185">Reference proteome</keyword>
<protein>
    <submittedName>
        <fullName evidence="1">Uncharacterized protein</fullName>
    </submittedName>
</protein>
<comment type="caution">
    <text evidence="1">The sequence shown here is derived from an EMBL/GenBank/DDBJ whole genome shotgun (WGS) entry which is preliminary data.</text>
</comment>
<organism evidence="1 2">
    <name type="scientific">Clostridium hominis</name>
    <dbReference type="NCBI Taxonomy" id="2763036"/>
    <lineage>
        <taxon>Bacteria</taxon>
        <taxon>Bacillati</taxon>
        <taxon>Bacillota</taxon>
        <taxon>Clostridia</taxon>
        <taxon>Eubacteriales</taxon>
        <taxon>Clostridiaceae</taxon>
        <taxon>Clostridium</taxon>
    </lineage>
</organism>
<accession>A0ABR7DDI9</accession>
<dbReference type="RefSeq" id="WP_186860182.1">
    <property type="nucleotide sequence ID" value="NZ_JACOOO010000024.1"/>
</dbReference>
<dbReference type="EMBL" id="JACOOO010000024">
    <property type="protein sequence ID" value="MBC5629484.1"/>
    <property type="molecule type" value="Genomic_DNA"/>
</dbReference>
<evidence type="ECO:0000313" key="2">
    <source>
        <dbReference type="Proteomes" id="UP000596929"/>
    </source>
</evidence>
<dbReference type="Proteomes" id="UP000596929">
    <property type="component" value="Unassembled WGS sequence"/>
</dbReference>
<gene>
    <name evidence="1" type="ORF">H8S20_11355</name>
</gene>
<evidence type="ECO:0000313" key="1">
    <source>
        <dbReference type="EMBL" id="MBC5629484.1"/>
    </source>
</evidence>
<name>A0ABR7DDI9_9CLOT</name>